<proteinExistence type="predicted"/>
<evidence type="ECO:0000313" key="8">
    <source>
        <dbReference type="Proteomes" id="UP001304298"/>
    </source>
</evidence>
<dbReference type="PANTHER" id="PTHR30204">
    <property type="entry name" value="REDOX-CYCLING DRUG-SENSING TRANSCRIPTIONAL ACTIVATOR SOXR"/>
    <property type="match status" value="1"/>
</dbReference>
<dbReference type="RefSeq" id="WP_323331628.1">
    <property type="nucleotide sequence ID" value="NZ_JAYFSI010000007.1"/>
</dbReference>
<reference evidence="7 8" key="1">
    <citation type="submission" date="2023-12" db="EMBL/GenBank/DDBJ databases">
        <title>Amycolatopsis sp. V23-08.</title>
        <authorList>
            <person name="Somphong A."/>
        </authorList>
    </citation>
    <scope>NUCLEOTIDE SEQUENCE [LARGE SCALE GENOMIC DNA]</scope>
    <source>
        <strain evidence="7 8">V23-08</strain>
    </source>
</reference>
<evidence type="ECO:0000313" key="7">
    <source>
        <dbReference type="EMBL" id="MEA5363500.1"/>
    </source>
</evidence>
<dbReference type="PROSITE" id="PS50937">
    <property type="entry name" value="HTH_MERR_2"/>
    <property type="match status" value="1"/>
</dbReference>
<feature type="domain" description="HTH merR-type" evidence="5">
    <location>
        <begin position="11"/>
        <end position="81"/>
    </location>
</feature>
<dbReference type="SUPFAM" id="SSF52242">
    <property type="entry name" value="Cobalamin (vitamin B12)-binding domain"/>
    <property type="match status" value="1"/>
</dbReference>
<dbReference type="Proteomes" id="UP001304298">
    <property type="component" value="Unassembled WGS sequence"/>
</dbReference>
<dbReference type="InterPro" id="IPR006158">
    <property type="entry name" value="Cobalamin-bd"/>
</dbReference>
<name>A0ABU5RCD2_9PSEU</name>
<dbReference type="EMBL" id="JAYFSI010000007">
    <property type="protein sequence ID" value="MEA5363500.1"/>
    <property type="molecule type" value="Genomic_DNA"/>
</dbReference>
<dbReference type="SUPFAM" id="SSF46955">
    <property type="entry name" value="Putative DNA-binding domain"/>
    <property type="match status" value="1"/>
</dbReference>
<dbReference type="InterPro" id="IPR036594">
    <property type="entry name" value="Meth_synthase_dom"/>
</dbReference>
<dbReference type="PANTHER" id="PTHR30204:SF69">
    <property type="entry name" value="MERR-FAMILY TRANSCRIPTIONAL REGULATOR"/>
    <property type="match status" value="1"/>
</dbReference>
<evidence type="ECO:0000256" key="4">
    <source>
        <dbReference type="ARBA" id="ARBA00023163"/>
    </source>
</evidence>
<evidence type="ECO:0000256" key="3">
    <source>
        <dbReference type="ARBA" id="ARBA00023125"/>
    </source>
</evidence>
<feature type="domain" description="B12-binding" evidence="6">
    <location>
        <begin position="176"/>
        <end position="289"/>
    </location>
</feature>
<dbReference type="InterPro" id="IPR047057">
    <property type="entry name" value="MerR_fam"/>
</dbReference>
<keyword evidence="1" id="KW-0678">Repressor</keyword>
<gene>
    <name evidence="7" type="ORF">VA596_28490</name>
</gene>
<dbReference type="InterPro" id="IPR009061">
    <property type="entry name" value="DNA-bd_dom_put_sf"/>
</dbReference>
<dbReference type="SMART" id="SM00422">
    <property type="entry name" value="HTH_MERR"/>
    <property type="match status" value="1"/>
</dbReference>
<dbReference type="InterPro" id="IPR000551">
    <property type="entry name" value="MerR-type_HTH_dom"/>
</dbReference>
<organism evidence="7 8">
    <name type="scientific">Amycolatopsis heterodermiae</name>
    <dbReference type="NCBI Taxonomy" id="3110235"/>
    <lineage>
        <taxon>Bacteria</taxon>
        <taxon>Bacillati</taxon>
        <taxon>Actinomycetota</taxon>
        <taxon>Actinomycetes</taxon>
        <taxon>Pseudonocardiales</taxon>
        <taxon>Pseudonocardiaceae</taxon>
        <taxon>Amycolatopsis</taxon>
    </lineage>
</organism>
<dbReference type="Pfam" id="PF13411">
    <property type="entry name" value="MerR_1"/>
    <property type="match status" value="1"/>
</dbReference>
<sequence length="289" mass="31114">MDVRGRAALATWTPAKVAEVVGVSPVTLRSWAARYGVGPSLHEDGKHRRYSAVDVRRLQHMQRLIDRGMRAREAAATAFSGDEDAAAELSIPQSVQELGEAAEDLRFATIATVIADTLAAIGPAATWTEVVAPVLENLGGRWLRGQFCFEAEWALTTEVSAALQRFTAQYEPVLPGRPVLLACCPGERHSLPLEFLRAALLEVGTPALHLGQMVPAETTAAMATKLDPAVVMLWSIAPNTADELLADRLTREGITVCIAGPGWEQFADHGTPWVNDMSAAIKFLVESPA</sequence>
<comment type="caution">
    <text evidence="7">The sequence shown here is derived from an EMBL/GenBank/DDBJ whole genome shotgun (WGS) entry which is preliminary data.</text>
</comment>
<dbReference type="Gene3D" id="1.10.1240.10">
    <property type="entry name" value="Methionine synthase domain"/>
    <property type="match status" value="1"/>
</dbReference>
<dbReference type="InterPro" id="IPR036724">
    <property type="entry name" value="Cobalamin-bd_sf"/>
</dbReference>
<dbReference type="PROSITE" id="PS51332">
    <property type="entry name" value="B12_BINDING"/>
    <property type="match status" value="1"/>
</dbReference>
<evidence type="ECO:0000256" key="2">
    <source>
        <dbReference type="ARBA" id="ARBA00023015"/>
    </source>
</evidence>
<keyword evidence="2" id="KW-0805">Transcription regulation</keyword>
<accession>A0ABU5RCD2</accession>
<keyword evidence="4" id="KW-0804">Transcription</keyword>
<evidence type="ECO:0000256" key="1">
    <source>
        <dbReference type="ARBA" id="ARBA00022491"/>
    </source>
</evidence>
<dbReference type="Gene3D" id="3.40.50.280">
    <property type="entry name" value="Cobalamin-binding domain"/>
    <property type="match status" value="1"/>
</dbReference>
<evidence type="ECO:0000259" key="6">
    <source>
        <dbReference type="PROSITE" id="PS51332"/>
    </source>
</evidence>
<evidence type="ECO:0000259" key="5">
    <source>
        <dbReference type="PROSITE" id="PS50937"/>
    </source>
</evidence>
<dbReference type="Gene3D" id="1.10.1660.10">
    <property type="match status" value="1"/>
</dbReference>
<keyword evidence="3" id="KW-0238">DNA-binding</keyword>
<protein>
    <submittedName>
        <fullName evidence="7">MerR family transcriptional regulator</fullName>
    </submittedName>
</protein>
<keyword evidence="8" id="KW-1185">Reference proteome</keyword>